<reference evidence="1" key="2">
    <citation type="submission" date="2020-09" db="EMBL/GenBank/DDBJ databases">
        <authorList>
            <person name="Sun Q."/>
            <person name="Ohkuma M."/>
        </authorList>
    </citation>
    <scope>NUCLEOTIDE SEQUENCE</scope>
    <source>
        <strain evidence="1">JCM 4834</strain>
    </source>
</reference>
<gene>
    <name evidence="1" type="ORF">GCM10010371_66450</name>
</gene>
<dbReference type="SUPFAM" id="SSF140804">
    <property type="entry name" value="YidB-like"/>
    <property type="match status" value="2"/>
</dbReference>
<name>A0A918VHK5_9ACTN</name>
<evidence type="ECO:0000313" key="2">
    <source>
        <dbReference type="Proteomes" id="UP000634660"/>
    </source>
</evidence>
<evidence type="ECO:0000313" key="1">
    <source>
        <dbReference type="EMBL" id="GGZ97289.1"/>
    </source>
</evidence>
<dbReference type="RefSeq" id="WP_150516037.1">
    <property type="nucleotide sequence ID" value="NZ_BMVX01000044.1"/>
</dbReference>
<comment type="caution">
    <text evidence="1">The sequence shown here is derived from an EMBL/GenBank/DDBJ whole genome shotgun (WGS) entry which is preliminary data.</text>
</comment>
<dbReference type="Pfam" id="PF20159">
    <property type="entry name" value="YidB"/>
    <property type="match status" value="2"/>
</dbReference>
<dbReference type="Gene3D" id="1.10.10.690">
    <property type="entry name" value="YidB-like"/>
    <property type="match status" value="2"/>
</dbReference>
<dbReference type="InterPro" id="IPR045372">
    <property type="entry name" value="YidB"/>
</dbReference>
<dbReference type="InterPro" id="IPR027405">
    <property type="entry name" value="YidB-like"/>
</dbReference>
<accession>A0A918VHK5</accession>
<reference evidence="1" key="1">
    <citation type="journal article" date="2014" name="Int. J. Syst. Evol. Microbiol.">
        <title>Complete genome sequence of Corynebacterium casei LMG S-19264T (=DSM 44701T), isolated from a smear-ripened cheese.</title>
        <authorList>
            <consortium name="US DOE Joint Genome Institute (JGI-PGF)"/>
            <person name="Walter F."/>
            <person name="Albersmeier A."/>
            <person name="Kalinowski J."/>
            <person name="Ruckert C."/>
        </authorList>
    </citation>
    <scope>NUCLEOTIDE SEQUENCE</scope>
    <source>
        <strain evidence="1">JCM 4834</strain>
    </source>
</reference>
<dbReference type="OrthoDB" id="9795283at2"/>
<organism evidence="1 2">
    <name type="scientific">Streptomyces subrutilus</name>
    <dbReference type="NCBI Taxonomy" id="36818"/>
    <lineage>
        <taxon>Bacteria</taxon>
        <taxon>Bacillati</taxon>
        <taxon>Actinomycetota</taxon>
        <taxon>Actinomycetes</taxon>
        <taxon>Kitasatosporales</taxon>
        <taxon>Streptomycetaceae</taxon>
        <taxon>Streptomyces</taxon>
    </lineage>
</organism>
<dbReference type="EMBL" id="BMVX01000044">
    <property type="protein sequence ID" value="GGZ97289.1"/>
    <property type="molecule type" value="Genomic_DNA"/>
</dbReference>
<proteinExistence type="predicted"/>
<protein>
    <recommendedName>
        <fullName evidence="3">DUF937 domain-containing protein</fullName>
    </recommendedName>
</protein>
<sequence length="204" mass="20946">MSETTVSPVLGQLLTALAAAPATAAKFRSWTGEGSNEPLSAEEVAAAAPAGMLKQLAELAQVSEAEAAASLAVEIPALLDAIPAETIEAFRAAAKIAALTPEEEAAAEQIAAEARTLAAALPQSGSWLGSGPNESLTEEQVVQALGEDKIAEAAAARGQDRAEVIAELTRTLPAFIDAISPYAWVDVDVLRFVLAQDDVNVTSV</sequence>
<dbReference type="AlphaFoldDB" id="A0A918VHK5"/>
<evidence type="ECO:0008006" key="3">
    <source>
        <dbReference type="Google" id="ProtNLM"/>
    </source>
</evidence>
<dbReference type="Proteomes" id="UP000634660">
    <property type="component" value="Unassembled WGS sequence"/>
</dbReference>